<evidence type="ECO:0000313" key="1">
    <source>
        <dbReference type="EMBL" id="KKL07558.1"/>
    </source>
</evidence>
<protein>
    <submittedName>
        <fullName evidence="1">Uncharacterized protein</fullName>
    </submittedName>
</protein>
<organism evidence="1">
    <name type="scientific">marine sediment metagenome</name>
    <dbReference type="NCBI Taxonomy" id="412755"/>
    <lineage>
        <taxon>unclassified sequences</taxon>
        <taxon>metagenomes</taxon>
        <taxon>ecological metagenomes</taxon>
    </lineage>
</organism>
<sequence>MKKITFLLVFFALTASAQVGIGTTEPSGAAMLEVSSSSNDVDYKGFMPPRVSLEQRNLIKPKTRDIGLVVFVNDPSNAMQCLQVWNGSAWQDIYCINDIGFSNIVQNFDSGETWSYSSDIDFFETNTVIEPMPKKLVTVRNV</sequence>
<proteinExistence type="predicted"/>
<dbReference type="EMBL" id="LAZR01043243">
    <property type="protein sequence ID" value="KKL07558.1"/>
    <property type="molecule type" value="Genomic_DNA"/>
</dbReference>
<gene>
    <name evidence="1" type="ORF">LCGC14_2584830</name>
</gene>
<name>A0A0F9D652_9ZZZZ</name>
<reference evidence="1" key="1">
    <citation type="journal article" date="2015" name="Nature">
        <title>Complex archaea that bridge the gap between prokaryotes and eukaryotes.</title>
        <authorList>
            <person name="Spang A."/>
            <person name="Saw J.H."/>
            <person name="Jorgensen S.L."/>
            <person name="Zaremba-Niedzwiedzka K."/>
            <person name="Martijn J."/>
            <person name="Lind A.E."/>
            <person name="van Eijk R."/>
            <person name="Schleper C."/>
            <person name="Guy L."/>
            <person name="Ettema T.J."/>
        </authorList>
    </citation>
    <scope>NUCLEOTIDE SEQUENCE</scope>
</reference>
<dbReference type="AlphaFoldDB" id="A0A0F9D652"/>
<accession>A0A0F9D652</accession>
<comment type="caution">
    <text evidence="1">The sequence shown here is derived from an EMBL/GenBank/DDBJ whole genome shotgun (WGS) entry which is preliminary data.</text>
</comment>